<dbReference type="GO" id="GO:0016763">
    <property type="term" value="F:pentosyltransferase activity"/>
    <property type="evidence" value="ECO:0007669"/>
    <property type="project" value="TreeGrafter"/>
</dbReference>
<keyword evidence="5 8" id="KW-0812">Transmembrane</keyword>
<feature type="transmembrane region" description="Helical" evidence="8">
    <location>
        <begin position="155"/>
        <end position="173"/>
    </location>
</feature>
<accession>A0A7I7KT56</accession>
<organism evidence="9 10">
    <name type="scientific">Mycobacterium cookii</name>
    <dbReference type="NCBI Taxonomy" id="1775"/>
    <lineage>
        <taxon>Bacteria</taxon>
        <taxon>Bacillati</taxon>
        <taxon>Actinomycetota</taxon>
        <taxon>Actinomycetes</taxon>
        <taxon>Mycobacteriales</taxon>
        <taxon>Mycobacteriaceae</taxon>
        <taxon>Mycobacterium</taxon>
    </lineage>
</organism>
<comment type="subcellular location">
    <subcellularLocation>
        <location evidence="1">Cell membrane</location>
        <topology evidence="1">Multi-pass membrane protein</topology>
    </subcellularLocation>
</comment>
<evidence type="ECO:0000256" key="5">
    <source>
        <dbReference type="ARBA" id="ARBA00022692"/>
    </source>
</evidence>
<feature type="transmembrane region" description="Helical" evidence="8">
    <location>
        <begin position="102"/>
        <end position="123"/>
    </location>
</feature>
<dbReference type="GO" id="GO:0010041">
    <property type="term" value="P:response to iron(III) ion"/>
    <property type="evidence" value="ECO:0007669"/>
    <property type="project" value="TreeGrafter"/>
</dbReference>
<protein>
    <submittedName>
        <fullName evidence="9">Mannosyltransferase</fullName>
    </submittedName>
</protein>
<sequence>MTHIMVATTLAEPSTAVVAEDPPTRRPGRLLDPFVVAMLTAAVGAAGASHPSLWFDESATISVSASRSIPELWRMLGHIDAVHGLYYLMMHGWFAIFPPTEFWSRVPSCLAAGIAAAGVVVFGKQFLPRTTAVCAGLVFAILPRVTWAAAEARSYAFTALAAVWLTVLLVTAIRRNRWWLWLLYALALTVSVVLNIYLILLVPAYAVVAPVLRRQKPVLLWWAITSAVAVGAVTPLLLFAHGQSFQVAWIYPLNWHNVLDVVQHQYFDNSVPFAIGAAMIFVAALTIRLTGRWEVTGDIRRMLIICAAWMVVPTAIALIYSAISDPFYYPRYLFFTTPAMAIVLAVCIVAVVTKPRWIALVLIALTAAAAPNYVLSQRQRYAKEGWDYSDVADLIATHAAPGDCLLVDNTVRWLPGPVRALLAARPAAFRPLVDVGRGVPAPKRETLWDGHVAAWLTTGRLYKCTTLWTITTHNTTQPNHQVGSSLAPGWKFGRAPAYQIPDLVGFHIVERWQFHRTQVVKSIR</sequence>
<evidence type="ECO:0000313" key="9">
    <source>
        <dbReference type="EMBL" id="BBX44638.1"/>
    </source>
</evidence>
<feature type="transmembrane region" description="Helical" evidence="8">
    <location>
        <begin position="302"/>
        <end position="320"/>
    </location>
</feature>
<evidence type="ECO:0000256" key="1">
    <source>
        <dbReference type="ARBA" id="ARBA00004651"/>
    </source>
</evidence>
<dbReference type="PANTHER" id="PTHR33908">
    <property type="entry name" value="MANNOSYLTRANSFERASE YKCB-RELATED"/>
    <property type="match status" value="1"/>
</dbReference>
<dbReference type="AlphaFoldDB" id="A0A7I7KT56"/>
<feature type="transmembrane region" description="Helical" evidence="8">
    <location>
        <begin position="271"/>
        <end position="290"/>
    </location>
</feature>
<feature type="transmembrane region" description="Helical" evidence="8">
    <location>
        <begin position="357"/>
        <end position="375"/>
    </location>
</feature>
<proteinExistence type="predicted"/>
<evidence type="ECO:0000256" key="7">
    <source>
        <dbReference type="ARBA" id="ARBA00023136"/>
    </source>
</evidence>
<feature type="transmembrane region" description="Helical" evidence="8">
    <location>
        <begin position="180"/>
        <end position="207"/>
    </location>
</feature>
<dbReference type="KEGG" id="mcoo:MCOO_06530"/>
<dbReference type="GO" id="GO:0005886">
    <property type="term" value="C:plasma membrane"/>
    <property type="evidence" value="ECO:0007669"/>
    <property type="project" value="UniProtKB-SubCell"/>
</dbReference>
<evidence type="ECO:0000256" key="6">
    <source>
        <dbReference type="ARBA" id="ARBA00022989"/>
    </source>
</evidence>
<dbReference type="Proteomes" id="UP000465866">
    <property type="component" value="Chromosome"/>
</dbReference>
<dbReference type="GO" id="GO:0009103">
    <property type="term" value="P:lipopolysaccharide biosynthetic process"/>
    <property type="evidence" value="ECO:0007669"/>
    <property type="project" value="UniProtKB-ARBA"/>
</dbReference>
<reference evidence="9 10" key="1">
    <citation type="journal article" date="2019" name="Emerg. Microbes Infect.">
        <title>Comprehensive subspecies identification of 175 nontuberculous mycobacteria species based on 7547 genomic profiles.</title>
        <authorList>
            <person name="Matsumoto Y."/>
            <person name="Kinjo T."/>
            <person name="Motooka D."/>
            <person name="Nabeya D."/>
            <person name="Jung N."/>
            <person name="Uechi K."/>
            <person name="Horii T."/>
            <person name="Iida T."/>
            <person name="Fujita J."/>
            <person name="Nakamura S."/>
        </authorList>
    </citation>
    <scope>NUCLEOTIDE SEQUENCE [LARGE SCALE GENOMIC DNA]</scope>
    <source>
        <strain evidence="9 10">JCM 12404</strain>
    </source>
</reference>
<dbReference type="InterPro" id="IPR050297">
    <property type="entry name" value="LipidA_mod_glycosyltrf_83"/>
</dbReference>
<feature type="transmembrane region" description="Helical" evidence="8">
    <location>
        <begin position="332"/>
        <end position="351"/>
    </location>
</feature>
<keyword evidence="3 9" id="KW-0328">Glycosyltransferase</keyword>
<evidence type="ECO:0000256" key="3">
    <source>
        <dbReference type="ARBA" id="ARBA00022676"/>
    </source>
</evidence>
<feature type="transmembrane region" description="Helical" evidence="8">
    <location>
        <begin position="219"/>
        <end position="240"/>
    </location>
</feature>
<feature type="transmembrane region" description="Helical" evidence="8">
    <location>
        <begin position="76"/>
        <end position="96"/>
    </location>
</feature>
<feature type="transmembrane region" description="Helical" evidence="8">
    <location>
        <begin position="130"/>
        <end position="149"/>
    </location>
</feature>
<keyword evidence="2" id="KW-1003">Cell membrane</keyword>
<name>A0A7I7KT56_9MYCO</name>
<evidence type="ECO:0000256" key="2">
    <source>
        <dbReference type="ARBA" id="ARBA00022475"/>
    </source>
</evidence>
<dbReference type="PANTHER" id="PTHR33908:SF3">
    <property type="entry name" value="UNDECAPRENYL PHOSPHATE-ALPHA-4-AMINO-4-DEOXY-L-ARABINOSE ARABINOSYL TRANSFERASE"/>
    <property type="match status" value="1"/>
</dbReference>
<dbReference type="EMBL" id="AP022569">
    <property type="protein sequence ID" value="BBX44638.1"/>
    <property type="molecule type" value="Genomic_DNA"/>
</dbReference>
<keyword evidence="4 9" id="KW-0808">Transferase</keyword>
<evidence type="ECO:0000256" key="4">
    <source>
        <dbReference type="ARBA" id="ARBA00022679"/>
    </source>
</evidence>
<evidence type="ECO:0000256" key="8">
    <source>
        <dbReference type="SAM" id="Phobius"/>
    </source>
</evidence>
<evidence type="ECO:0000313" key="10">
    <source>
        <dbReference type="Proteomes" id="UP000465866"/>
    </source>
</evidence>
<keyword evidence="7 8" id="KW-0472">Membrane</keyword>
<feature type="transmembrane region" description="Helical" evidence="8">
    <location>
        <begin position="35"/>
        <end position="55"/>
    </location>
</feature>
<keyword evidence="10" id="KW-1185">Reference proteome</keyword>
<gene>
    <name evidence="9" type="ORF">MCOO_06530</name>
</gene>
<keyword evidence="6 8" id="KW-1133">Transmembrane helix</keyword>